<feature type="region of interest" description="Disordered" evidence="1">
    <location>
        <begin position="411"/>
        <end position="443"/>
    </location>
</feature>
<feature type="compositionally biased region" description="Basic and acidic residues" evidence="1">
    <location>
        <begin position="73"/>
        <end position="87"/>
    </location>
</feature>
<feature type="compositionally biased region" description="Polar residues" evidence="1">
    <location>
        <begin position="286"/>
        <end position="303"/>
    </location>
</feature>
<dbReference type="RefSeq" id="XP_064712618.1">
    <property type="nucleotide sequence ID" value="XM_064844758.1"/>
</dbReference>
<name>A0AAV9NSJ5_9EURO</name>
<feature type="compositionally biased region" description="Low complexity" evidence="1">
    <location>
        <begin position="94"/>
        <end position="110"/>
    </location>
</feature>
<reference evidence="2 3" key="1">
    <citation type="submission" date="2023-08" db="EMBL/GenBank/DDBJ databases">
        <title>Black Yeasts Isolated from many extreme environments.</title>
        <authorList>
            <person name="Coleine C."/>
            <person name="Stajich J.E."/>
            <person name="Selbmann L."/>
        </authorList>
    </citation>
    <scope>NUCLEOTIDE SEQUENCE [LARGE SCALE GENOMIC DNA]</scope>
    <source>
        <strain evidence="2 3">CCFEE 5792</strain>
    </source>
</reference>
<dbReference type="AlphaFoldDB" id="A0AAV9NSJ5"/>
<feature type="region of interest" description="Disordered" evidence="1">
    <location>
        <begin position="73"/>
        <end position="120"/>
    </location>
</feature>
<evidence type="ECO:0000313" key="2">
    <source>
        <dbReference type="EMBL" id="KAK5065294.1"/>
    </source>
</evidence>
<feature type="region of interest" description="Disordered" evidence="1">
    <location>
        <begin position="281"/>
        <end position="303"/>
    </location>
</feature>
<evidence type="ECO:0000256" key="1">
    <source>
        <dbReference type="SAM" id="MobiDB-lite"/>
    </source>
</evidence>
<gene>
    <name evidence="2" type="ORF">LTR84_001132</name>
</gene>
<dbReference type="Proteomes" id="UP001358417">
    <property type="component" value="Unassembled WGS sequence"/>
</dbReference>
<feature type="compositionally biased region" description="Polar residues" evidence="1">
    <location>
        <begin position="38"/>
        <end position="49"/>
    </location>
</feature>
<feature type="compositionally biased region" description="Low complexity" evidence="1">
    <location>
        <begin position="426"/>
        <end position="440"/>
    </location>
</feature>
<keyword evidence="3" id="KW-1185">Reference proteome</keyword>
<accession>A0AAV9NSJ5</accession>
<dbReference type="EMBL" id="JAVRRD010000001">
    <property type="protein sequence ID" value="KAK5065294.1"/>
    <property type="molecule type" value="Genomic_DNA"/>
</dbReference>
<proteinExistence type="predicted"/>
<protein>
    <submittedName>
        <fullName evidence="2">Uncharacterized protein</fullName>
    </submittedName>
</protein>
<sequence>MLGARARAAEYKAFKAATARQASRDAEEQNLPPKPSPISLSAFTKNPLPNRNKGNKTWVPLILEDPANVDIDPHIDDIDSVHPEHDGMSTPTPSRQASHASSQSISSTSRPQVPPVRDLPSAHINVHDASTWATRRSHLKHQEYSAPLLIPIPQRPLPHLIVQQSQPGFPANLQGLPGNSGLFSLYPYPHQLWSSGLHSFATPAQVPIYPSSFAPQHNAFMVPDDISPAKQENKLANLSRTYNDSPISFGPIKQPFPATPILDNEPVFPQYTSVQYDSAPPGWNHPQHNINETGRPSQSSSFQHNVAESFTPLHEPASNVPAFPGFCPASISPEEPYDRESNMQNFVAAQQALARTGKTVLHNPNLHRNTSEGYHIDTLNTDKLNTASEKNPPNEPRKMSIIQKPLPFVKPPPGLESQHPAEFSIPSPKSPTTTSKVPSKGGIFSNGDSIPKVFDIDSSDWLDLRPVTKLERTWMNRMIRSCSRVEDIDEDRGLNVQFPAIRCDNLDIQGDDKSPSTRMARKALNRIANDYFVRRLSQLTTNDGSISSSDSARAKIETASIGAIGDILVNIRSSSDLHGSDKDDIGYFCKYKPAPEYAIERGRMMAGNAGSSSFFEEDTGGFYNAPSRIARDPRFRPASKEGLKSKVDDEWKLRHDIYGRRRL</sequence>
<comment type="caution">
    <text evidence="2">The sequence shown here is derived from an EMBL/GenBank/DDBJ whole genome shotgun (WGS) entry which is preliminary data.</text>
</comment>
<dbReference type="GeneID" id="89969354"/>
<feature type="region of interest" description="Disordered" evidence="1">
    <location>
        <begin position="12"/>
        <end position="55"/>
    </location>
</feature>
<organism evidence="2 3">
    <name type="scientific">Exophiala bonariae</name>
    <dbReference type="NCBI Taxonomy" id="1690606"/>
    <lineage>
        <taxon>Eukaryota</taxon>
        <taxon>Fungi</taxon>
        <taxon>Dikarya</taxon>
        <taxon>Ascomycota</taxon>
        <taxon>Pezizomycotina</taxon>
        <taxon>Eurotiomycetes</taxon>
        <taxon>Chaetothyriomycetidae</taxon>
        <taxon>Chaetothyriales</taxon>
        <taxon>Herpotrichiellaceae</taxon>
        <taxon>Exophiala</taxon>
    </lineage>
</organism>
<evidence type="ECO:0000313" key="3">
    <source>
        <dbReference type="Proteomes" id="UP001358417"/>
    </source>
</evidence>